<proteinExistence type="predicted"/>
<dbReference type="InterPro" id="IPR009197">
    <property type="entry name" value="MlrC"/>
</dbReference>
<gene>
    <name evidence="3" type="ORF">BP422_16470</name>
</gene>
<evidence type="ECO:0000313" key="4">
    <source>
        <dbReference type="Proteomes" id="UP000197781"/>
    </source>
</evidence>
<protein>
    <submittedName>
        <fullName evidence="3">MlrC domain protein</fullName>
    </submittedName>
</protein>
<dbReference type="KEGG" id="bfm:BP422_16470"/>
<dbReference type="EMBL" id="CP018145">
    <property type="protein sequence ID" value="ASJ55002.1"/>
    <property type="molecule type" value="Genomic_DNA"/>
</dbReference>
<feature type="domain" description="Microcystin LR degradation protein MlrC C-terminal" evidence="1">
    <location>
        <begin position="299"/>
        <end position="475"/>
    </location>
</feature>
<reference evidence="3 4" key="1">
    <citation type="submission" date="2016-11" db="EMBL/GenBank/DDBJ databases">
        <authorList>
            <person name="Jaros S."/>
            <person name="Januszkiewicz K."/>
            <person name="Wedrychowicz H."/>
        </authorList>
    </citation>
    <scope>NUCLEOTIDE SEQUENCE [LARGE SCALE GENOMIC DNA]</scope>
    <source>
        <strain evidence="3 4">NF2</strain>
    </source>
</reference>
<dbReference type="RefSeq" id="WP_088908705.1">
    <property type="nucleotide sequence ID" value="NZ_CP018145.1"/>
</dbReference>
<sequence>MKVIIGGIAHETNTFSNVPTTLEMFQSYEWDYHETIVNRNRGVRNFPGGMVDRAEELGIELLPTFLTFTYPAGTILREAYDRIKKELLDTIAATEGADAICLGLHGAGVVEGIDDLEGDILASVRQLVGYDIPLIVTLDLHANMTQKMVDEADALLGVHLYPHVDCYERGIEAIDLAHKMVTEGIKPTMHLTRLPLLIPTSATHHSPAREINEACWAWEKEEGVIDCAFFHGFPYTDIPELGVSVLSVTNNDQELAKKVSEDVASLIWEKRDEFELNMPSPAEGIAMALETEGMPIVINETSDNPGGGTPGDGTHLLRAMLEAKLTNACFGFIYDPEVVQIAHQAGVGATIQLSLGGKTDYLHGEPLEVTAYVKALTDGKFIATTPMGQGGHENFGKSVRLQIDGVDVLVCSVKSQVLDEQIFLLHGIDVTKYKIVALKSSTHFRASFEPISARVITVDSPGLTTLNFRFFKYERAIRPIYPLDPATEWNLHQLTRK</sequence>
<evidence type="ECO:0000259" key="2">
    <source>
        <dbReference type="Pfam" id="PF07364"/>
    </source>
</evidence>
<organism evidence="3 4">
    <name type="scientific">Brevibacillus formosus</name>
    <dbReference type="NCBI Taxonomy" id="54913"/>
    <lineage>
        <taxon>Bacteria</taxon>
        <taxon>Bacillati</taxon>
        <taxon>Bacillota</taxon>
        <taxon>Bacilli</taxon>
        <taxon>Bacillales</taxon>
        <taxon>Paenibacillaceae</taxon>
        <taxon>Brevibacillus</taxon>
    </lineage>
</organism>
<dbReference type="Proteomes" id="UP000197781">
    <property type="component" value="Chromosome"/>
</dbReference>
<dbReference type="Pfam" id="PF07171">
    <property type="entry name" value="MlrC_C"/>
    <property type="match status" value="1"/>
</dbReference>
<dbReference type="AlphaFoldDB" id="A0A220MJE7"/>
<dbReference type="PIRSF" id="PIRSF012702">
    <property type="entry name" value="UCP012702"/>
    <property type="match status" value="1"/>
</dbReference>
<dbReference type="InterPro" id="IPR010799">
    <property type="entry name" value="MlrC_C"/>
</dbReference>
<dbReference type="Pfam" id="PF07364">
    <property type="entry name" value="DUF1485"/>
    <property type="match status" value="1"/>
</dbReference>
<evidence type="ECO:0000313" key="3">
    <source>
        <dbReference type="EMBL" id="ASJ55002.1"/>
    </source>
</evidence>
<evidence type="ECO:0000259" key="1">
    <source>
        <dbReference type="Pfam" id="PF07171"/>
    </source>
</evidence>
<feature type="domain" description="Microcystin LR degradation protein MlrC N-terminal" evidence="2">
    <location>
        <begin position="2"/>
        <end position="288"/>
    </location>
</feature>
<name>A0A220MJE7_9BACL</name>
<accession>A0A220MJE7</accession>
<dbReference type="InterPro" id="IPR015995">
    <property type="entry name" value="MlrC_N"/>
</dbReference>